<organism evidence="2 3">
    <name type="scientific">Riccia sorocarpa</name>
    <dbReference type="NCBI Taxonomy" id="122646"/>
    <lineage>
        <taxon>Eukaryota</taxon>
        <taxon>Viridiplantae</taxon>
        <taxon>Streptophyta</taxon>
        <taxon>Embryophyta</taxon>
        <taxon>Marchantiophyta</taxon>
        <taxon>Marchantiopsida</taxon>
        <taxon>Marchantiidae</taxon>
        <taxon>Marchantiales</taxon>
        <taxon>Ricciaceae</taxon>
        <taxon>Riccia</taxon>
    </lineage>
</organism>
<dbReference type="PROSITE" id="PS50878">
    <property type="entry name" value="RT_POL"/>
    <property type="match status" value="1"/>
</dbReference>
<dbReference type="AlphaFoldDB" id="A0ABD3HUC2"/>
<comment type="caution">
    <text evidence="2">The sequence shown here is derived from an EMBL/GenBank/DDBJ whole genome shotgun (WGS) entry which is preliminary data.</text>
</comment>
<dbReference type="Proteomes" id="UP001633002">
    <property type="component" value="Unassembled WGS sequence"/>
</dbReference>
<sequence>MEEELRVVTWNIHGLGDGDRLRALKNWLANTGKNTRILGLQELKAGESRLDFNIKQLMPGETCFVDYSSTDRGGSALIIYPSIRVEAGGTRGNGSCAWAKIHTSVGLVGISSLADSAGPTTVLQGDLLAKWREVELHWDLLDMYERVAIKEGPKFTRQVWRGERLDQARLDRVYLNCHGEWIEAANKIKHDGEETLSDHIPVRVDLRLTKTHRSRKKRGSYLKMDAGTLKDPEKLRQVIEAWLEGWKLALDPTEAWEIAWGKVREKFQDFREEEKRKFQGLKAQKEELETIRCKMTEDHPTVAERTRCEELERVIKEAELLECSILRRRSRLQWIKEGDECSGYFFKFLKTKQNRERISSLITEGGERELNEDNILGLIERFYRDLYSKQTITAEGIRDRTEALALIDRRVMAEENDSLLVPPDTSELEDIIGSMALKAPGEDGAPVEVLAAMWSSIKEECALFFISFWETQRLGRRNKTGVIKLLPKNEEKELLKNWRPISLLPLAYKITGKILSTRLKAIVPRLVDSEQCGFIEGRSIMDNVMCLRLSQEIAQERREPALFCKLDFVKAFDRVEHNFLWETLRAMGFSQDFISLAGGLIAQGTAKVHVNGLFTGSFPLERGVRQGCPVSPTLFVLSTQPLVRMFREAERKGDLEGLNIPRGRPLLHRLFADDSGVTIWATESNFNNLTKIIEKFESFSGAQLNLAKSVVIPMALERLPPWLLTTGCSILGEGEEITYLGGQGNHRRSGENTGARHHEQNDKEVGIVGQPHTVMDITGYLDQTRPESHPCVPATRHRHLGQRLQPAGGSM</sequence>
<dbReference type="SUPFAM" id="SSF56672">
    <property type="entry name" value="DNA/RNA polymerases"/>
    <property type="match status" value="1"/>
</dbReference>
<dbReference type="InterPro" id="IPR043502">
    <property type="entry name" value="DNA/RNA_pol_sf"/>
</dbReference>
<dbReference type="Pfam" id="PF00078">
    <property type="entry name" value="RVT_1"/>
    <property type="match status" value="1"/>
</dbReference>
<accession>A0ABD3HUC2</accession>
<protein>
    <recommendedName>
        <fullName evidence="1">Reverse transcriptase domain-containing protein</fullName>
    </recommendedName>
</protein>
<dbReference type="InterPro" id="IPR000477">
    <property type="entry name" value="RT_dom"/>
</dbReference>
<keyword evidence="3" id="KW-1185">Reference proteome</keyword>
<name>A0ABD3HUC2_9MARC</name>
<dbReference type="CDD" id="cd01650">
    <property type="entry name" value="RT_nLTR_like"/>
    <property type="match status" value="1"/>
</dbReference>
<dbReference type="PANTHER" id="PTHR31635">
    <property type="entry name" value="REVERSE TRANSCRIPTASE DOMAIN-CONTAINING PROTEIN-RELATED"/>
    <property type="match status" value="1"/>
</dbReference>
<dbReference type="Gene3D" id="3.60.10.10">
    <property type="entry name" value="Endonuclease/exonuclease/phosphatase"/>
    <property type="match status" value="1"/>
</dbReference>
<feature type="domain" description="Reverse transcriptase" evidence="1">
    <location>
        <begin position="467"/>
        <end position="727"/>
    </location>
</feature>
<dbReference type="EMBL" id="JBJQOH010000003">
    <property type="protein sequence ID" value="KAL3695038.1"/>
    <property type="molecule type" value="Genomic_DNA"/>
</dbReference>
<dbReference type="PANTHER" id="PTHR31635:SF196">
    <property type="entry name" value="REVERSE TRANSCRIPTASE DOMAIN-CONTAINING PROTEIN-RELATED"/>
    <property type="match status" value="1"/>
</dbReference>
<dbReference type="SUPFAM" id="SSF56219">
    <property type="entry name" value="DNase I-like"/>
    <property type="match status" value="1"/>
</dbReference>
<reference evidence="2 3" key="1">
    <citation type="submission" date="2024-09" db="EMBL/GenBank/DDBJ databases">
        <title>Chromosome-scale assembly of Riccia sorocarpa.</title>
        <authorList>
            <person name="Paukszto L."/>
        </authorList>
    </citation>
    <scope>NUCLEOTIDE SEQUENCE [LARGE SCALE GENOMIC DNA]</scope>
    <source>
        <strain evidence="2">LP-2024</strain>
        <tissue evidence="2">Aerial parts of the thallus</tissue>
    </source>
</reference>
<gene>
    <name evidence="2" type="ORF">R1sor_008689</name>
</gene>
<dbReference type="InterPro" id="IPR036691">
    <property type="entry name" value="Endo/exonu/phosph_ase_sf"/>
</dbReference>
<evidence type="ECO:0000259" key="1">
    <source>
        <dbReference type="PROSITE" id="PS50878"/>
    </source>
</evidence>
<evidence type="ECO:0000313" key="3">
    <source>
        <dbReference type="Proteomes" id="UP001633002"/>
    </source>
</evidence>
<evidence type="ECO:0000313" key="2">
    <source>
        <dbReference type="EMBL" id="KAL3695038.1"/>
    </source>
</evidence>
<proteinExistence type="predicted"/>